<dbReference type="EMBL" id="UINC01021478">
    <property type="protein sequence ID" value="SVA89100.1"/>
    <property type="molecule type" value="Genomic_DNA"/>
</dbReference>
<evidence type="ECO:0000256" key="4">
    <source>
        <dbReference type="ARBA" id="ARBA00022603"/>
    </source>
</evidence>
<dbReference type="PIRSF" id="PIRSF004486">
    <property type="entry name" value="MraW"/>
    <property type="match status" value="1"/>
</dbReference>
<dbReference type="GO" id="GO:0071424">
    <property type="term" value="F:rRNA (cytosine-N4-)-methyltransferase activity"/>
    <property type="evidence" value="ECO:0007669"/>
    <property type="project" value="TreeGrafter"/>
</dbReference>
<dbReference type="SUPFAM" id="SSF53335">
    <property type="entry name" value="S-adenosyl-L-methionine-dependent methyltransferases"/>
    <property type="match status" value="1"/>
</dbReference>
<evidence type="ECO:0000313" key="7">
    <source>
        <dbReference type="EMBL" id="SVA89100.1"/>
    </source>
</evidence>
<dbReference type="InterPro" id="IPR029063">
    <property type="entry name" value="SAM-dependent_MTases_sf"/>
</dbReference>
<dbReference type="NCBIfam" id="TIGR00006">
    <property type="entry name" value="16S rRNA (cytosine(1402)-N(4))-methyltransferase RsmH"/>
    <property type="match status" value="1"/>
</dbReference>
<dbReference type="Gene3D" id="1.10.150.170">
    <property type="entry name" value="Putative methyltransferase TM0872, insert domain"/>
    <property type="match status" value="1"/>
</dbReference>
<reference evidence="7" key="1">
    <citation type="submission" date="2018-05" db="EMBL/GenBank/DDBJ databases">
        <authorList>
            <person name="Lanie J.A."/>
            <person name="Ng W.-L."/>
            <person name="Kazmierczak K.M."/>
            <person name="Andrzejewski T.M."/>
            <person name="Davidsen T.M."/>
            <person name="Wayne K.J."/>
            <person name="Tettelin H."/>
            <person name="Glass J.I."/>
            <person name="Rusch D."/>
            <person name="Podicherti R."/>
            <person name="Tsui H.-C.T."/>
            <person name="Winkler M.E."/>
        </authorList>
    </citation>
    <scope>NUCLEOTIDE SEQUENCE</scope>
</reference>
<proteinExistence type="inferred from homology"/>
<evidence type="ECO:0000256" key="3">
    <source>
        <dbReference type="ARBA" id="ARBA00022552"/>
    </source>
</evidence>
<dbReference type="GO" id="GO:0005737">
    <property type="term" value="C:cytoplasm"/>
    <property type="evidence" value="ECO:0007669"/>
    <property type="project" value="TreeGrafter"/>
</dbReference>
<dbReference type="InterPro" id="IPR002903">
    <property type="entry name" value="RsmH"/>
</dbReference>
<organism evidence="7">
    <name type="scientific">marine metagenome</name>
    <dbReference type="NCBI Taxonomy" id="408172"/>
    <lineage>
        <taxon>unclassified sequences</taxon>
        <taxon>metagenomes</taxon>
        <taxon>ecological metagenomes</taxon>
    </lineage>
</organism>
<evidence type="ECO:0000256" key="5">
    <source>
        <dbReference type="ARBA" id="ARBA00022679"/>
    </source>
</evidence>
<keyword evidence="6" id="KW-0949">S-adenosyl-L-methionine</keyword>
<gene>
    <name evidence="7" type="ORF">METZ01_LOCUS141954</name>
</gene>
<dbReference type="PANTHER" id="PTHR11265:SF0">
    <property type="entry name" value="12S RRNA N4-METHYLCYTIDINE METHYLTRANSFERASE"/>
    <property type="match status" value="1"/>
</dbReference>
<keyword evidence="5" id="KW-0808">Transferase</keyword>
<keyword evidence="4" id="KW-0489">Methyltransferase</keyword>
<dbReference type="FunFam" id="1.10.150.170:FF:000001">
    <property type="entry name" value="Ribosomal RNA small subunit methyltransferase H"/>
    <property type="match status" value="1"/>
</dbReference>
<dbReference type="PANTHER" id="PTHR11265">
    <property type="entry name" value="S-ADENOSYL-METHYLTRANSFERASE MRAW"/>
    <property type="match status" value="1"/>
</dbReference>
<dbReference type="Gene3D" id="3.40.50.150">
    <property type="entry name" value="Vaccinia Virus protein VP39"/>
    <property type="match status" value="1"/>
</dbReference>
<dbReference type="AlphaFoldDB" id="A0A381ZIN1"/>
<evidence type="ECO:0000256" key="1">
    <source>
        <dbReference type="ARBA" id="ARBA00010396"/>
    </source>
</evidence>
<dbReference type="InterPro" id="IPR023397">
    <property type="entry name" value="SAM-dep_MeTrfase_MraW_recog"/>
</dbReference>
<evidence type="ECO:0000256" key="2">
    <source>
        <dbReference type="ARBA" id="ARBA00022490"/>
    </source>
</evidence>
<comment type="similarity">
    <text evidence="1">Belongs to the methyltransferase superfamily. RsmH family.</text>
</comment>
<dbReference type="Pfam" id="PF01795">
    <property type="entry name" value="Methyltransf_5"/>
    <property type="match status" value="1"/>
</dbReference>
<keyword evidence="3" id="KW-0698">rRNA processing</keyword>
<protein>
    <submittedName>
        <fullName evidence="7">Uncharacterized protein</fullName>
    </submittedName>
</protein>
<dbReference type="HAMAP" id="MF_01007">
    <property type="entry name" value="16SrRNA_methyltr_H"/>
    <property type="match status" value="1"/>
</dbReference>
<accession>A0A381ZIN1</accession>
<sequence>MHYVHKPVLLDEVLKALNIRSDGFYIDGTFGRGGHSREIIKRLGDKGRLLAFDKDPDAVMSVGVDLIQDERFEIIKGSFTMLMRYVKQHEIKKQVSGVLFDFGVSSPQLDDIKRGFSFRYDAPLDMRMNPTEGESASEWLNKASEKEIADVIYKYGEERASRKISKAIIKIRKKTPIHRTKQLVEIICKAIPSNKQDIHPATKTFQAFRIYINHELDEIREVLPQATDVLCKGGRLAAISFHSLEDRIVKRFMRDQSKPKDQPLELPVAQDYRDIKLKLVGKKIRPSEDEVSKNQRARSALLRVAERC</sequence>
<keyword evidence="2" id="KW-0963">Cytoplasm</keyword>
<evidence type="ECO:0000256" key="6">
    <source>
        <dbReference type="ARBA" id="ARBA00022691"/>
    </source>
</evidence>
<name>A0A381ZIN1_9ZZZZ</name>
<dbReference type="GO" id="GO:0070475">
    <property type="term" value="P:rRNA base methylation"/>
    <property type="evidence" value="ECO:0007669"/>
    <property type="project" value="TreeGrafter"/>
</dbReference>
<dbReference type="SUPFAM" id="SSF81799">
    <property type="entry name" value="Putative methyltransferase TM0872, insert domain"/>
    <property type="match status" value="1"/>
</dbReference>